<dbReference type="EMBL" id="BAAAHE010000002">
    <property type="protein sequence ID" value="GAA0604150.1"/>
    <property type="molecule type" value="Genomic_DNA"/>
</dbReference>
<dbReference type="Pfam" id="PF01740">
    <property type="entry name" value="STAS"/>
    <property type="match status" value="1"/>
</dbReference>
<evidence type="ECO:0000313" key="3">
    <source>
        <dbReference type="Proteomes" id="UP001500957"/>
    </source>
</evidence>
<keyword evidence="3" id="KW-1185">Reference proteome</keyword>
<comment type="caution">
    <text evidence="2">The sequence shown here is derived from an EMBL/GenBank/DDBJ whole genome shotgun (WGS) entry which is preliminary data.</text>
</comment>
<evidence type="ECO:0000313" key="2">
    <source>
        <dbReference type="EMBL" id="GAA0604150.1"/>
    </source>
</evidence>
<proteinExistence type="predicted"/>
<dbReference type="PANTHER" id="PTHR33495">
    <property type="entry name" value="ANTI-SIGMA FACTOR ANTAGONIST TM_1081-RELATED-RELATED"/>
    <property type="match status" value="1"/>
</dbReference>
<name>A0ABN1G4Y8_9ACTN</name>
<dbReference type="Proteomes" id="UP001500957">
    <property type="component" value="Unassembled WGS sequence"/>
</dbReference>
<dbReference type="Gene3D" id="3.30.750.24">
    <property type="entry name" value="STAS domain"/>
    <property type="match status" value="1"/>
</dbReference>
<organism evidence="2 3">
    <name type="scientific">Sporichthya brevicatena</name>
    <dbReference type="NCBI Taxonomy" id="171442"/>
    <lineage>
        <taxon>Bacteria</taxon>
        <taxon>Bacillati</taxon>
        <taxon>Actinomycetota</taxon>
        <taxon>Actinomycetes</taxon>
        <taxon>Sporichthyales</taxon>
        <taxon>Sporichthyaceae</taxon>
        <taxon>Sporichthya</taxon>
    </lineage>
</organism>
<dbReference type="PROSITE" id="PS50801">
    <property type="entry name" value="STAS"/>
    <property type="match status" value="1"/>
</dbReference>
<dbReference type="InterPro" id="IPR002645">
    <property type="entry name" value="STAS_dom"/>
</dbReference>
<reference evidence="2 3" key="1">
    <citation type="journal article" date="2019" name="Int. J. Syst. Evol. Microbiol.">
        <title>The Global Catalogue of Microorganisms (GCM) 10K type strain sequencing project: providing services to taxonomists for standard genome sequencing and annotation.</title>
        <authorList>
            <consortium name="The Broad Institute Genomics Platform"/>
            <consortium name="The Broad Institute Genome Sequencing Center for Infectious Disease"/>
            <person name="Wu L."/>
            <person name="Ma J."/>
        </authorList>
    </citation>
    <scope>NUCLEOTIDE SEQUENCE [LARGE SCALE GENOMIC DNA]</scope>
    <source>
        <strain evidence="2 3">JCM 10671</strain>
    </source>
</reference>
<gene>
    <name evidence="2" type="ORF">GCM10009547_02410</name>
</gene>
<dbReference type="RefSeq" id="WP_344600712.1">
    <property type="nucleotide sequence ID" value="NZ_BAAAHE010000002.1"/>
</dbReference>
<dbReference type="CDD" id="cd07043">
    <property type="entry name" value="STAS_anti-anti-sigma_factors"/>
    <property type="match status" value="1"/>
</dbReference>
<dbReference type="PANTHER" id="PTHR33495:SF2">
    <property type="entry name" value="ANTI-SIGMA FACTOR ANTAGONIST TM_1081-RELATED"/>
    <property type="match status" value="1"/>
</dbReference>
<sequence length="128" mass="13913">MGQVVVTRPVEAGPPVLTLTGEWDAADEQLGESLLAHLTVGDGHLVIDMLNVSFIDSSVVRALVAVHREAAARDGWVRLVYTHHVIRRVIEICGLTELFPQFGSVEAAMRGHERHGGEALAVEDGRTR</sequence>
<protein>
    <recommendedName>
        <fullName evidence="1">STAS domain-containing protein</fullName>
    </recommendedName>
</protein>
<accession>A0ABN1G4Y8</accession>
<dbReference type="InterPro" id="IPR036513">
    <property type="entry name" value="STAS_dom_sf"/>
</dbReference>
<evidence type="ECO:0000259" key="1">
    <source>
        <dbReference type="PROSITE" id="PS50801"/>
    </source>
</evidence>
<dbReference type="SUPFAM" id="SSF52091">
    <property type="entry name" value="SpoIIaa-like"/>
    <property type="match status" value="1"/>
</dbReference>
<feature type="domain" description="STAS" evidence="1">
    <location>
        <begin position="16"/>
        <end position="112"/>
    </location>
</feature>